<dbReference type="InterPro" id="IPR000408">
    <property type="entry name" value="Reg_chr_condens"/>
</dbReference>
<dbReference type="Proteomes" id="UP000247498">
    <property type="component" value="Unassembled WGS sequence"/>
</dbReference>
<dbReference type="Pfam" id="PF02494">
    <property type="entry name" value="HYR"/>
    <property type="match status" value="1"/>
</dbReference>
<comment type="caution">
    <text evidence="4">The sequence shown here is derived from an EMBL/GenBank/DDBJ whole genome shotgun (WGS) entry which is preliminary data.</text>
</comment>
<dbReference type="InterPro" id="IPR009091">
    <property type="entry name" value="RCC1/BLIP-II"/>
</dbReference>
<keyword evidence="5" id="KW-1185">Reference proteome</keyword>
<name>A0A2V0P1B7_9CHLO</name>
<organism evidence="4 5">
    <name type="scientific">Raphidocelis subcapitata</name>
    <dbReference type="NCBI Taxonomy" id="307507"/>
    <lineage>
        <taxon>Eukaryota</taxon>
        <taxon>Viridiplantae</taxon>
        <taxon>Chlorophyta</taxon>
        <taxon>core chlorophytes</taxon>
        <taxon>Chlorophyceae</taxon>
        <taxon>CS clade</taxon>
        <taxon>Sphaeropleales</taxon>
        <taxon>Selenastraceae</taxon>
        <taxon>Raphidocelis</taxon>
    </lineage>
</organism>
<evidence type="ECO:0000313" key="4">
    <source>
        <dbReference type="EMBL" id="GBF91633.1"/>
    </source>
</evidence>
<reference evidence="4 5" key="1">
    <citation type="journal article" date="2018" name="Sci. Rep.">
        <title>Raphidocelis subcapitata (=Pseudokirchneriella subcapitata) provides an insight into genome evolution and environmental adaptations in the Sphaeropleales.</title>
        <authorList>
            <person name="Suzuki S."/>
            <person name="Yamaguchi H."/>
            <person name="Nakajima N."/>
            <person name="Kawachi M."/>
        </authorList>
    </citation>
    <scope>NUCLEOTIDE SEQUENCE [LARGE SCALE GENOMIC DNA]</scope>
    <source>
        <strain evidence="4 5">NIES-35</strain>
    </source>
</reference>
<proteinExistence type="predicted"/>
<evidence type="ECO:0000256" key="2">
    <source>
        <dbReference type="PROSITE-ProRule" id="PRU00235"/>
    </source>
</evidence>
<sequence>MTTTALYPQTCSSRFGAATWGSAGGATTLAVAAGSDTTCTTGTDGTCQGLVNELGPVTNSAIAGRHSCSVRATDGAVLCSGNNQFGQLGDGTTSSATATSSTLVAALAPGSGSGILTGATKIAVGGRPESSARSGQSCACLSSGEAVCWGMNTFGQVAAAIPTTTISVPRPAYVVTNAAGSTRLAGCKSVAANLNHTMFLTSTGDIYGAGRNGFSELGLGTTTVTNFAAQVPRSSVNGLAAIAISAGKRHTCAVFEDNTIACVGGNGNGQLGRGFTSSTPSADWGFVSGINDAVDVQCGELSTCVLRKGGKVSCWGFGMAVGNGGVTVSTPFETLSGGAVSIASGDQHVCALMDDITVQCWGKGSNGQLADGLATPPASWLTPQTSTFAGAMSIHAGGGASTCIINGLGQRLCAGNNAWGQLAIPVSNINTSPVPTVIPAALIPSSFSVPSAFVTVSNAASVPVCTLLLSLKVDATCDPTPPVFDPALEDISVDATSAAGAVVTYAPTANDDGAPVTVTCDPASGSQFVIGTTPVTCTAGVTTGTFNVIVAVAAPAFAANAPTSPFEATVNTPYLGTSVAGLYTPSASDPVDGDLSASIETFLVSNDQQISLSGVDAYIFPLGSTQIKNTVTNSFGVSSEELVTIVVVDTTKPVVTISLSGVDAYIFPLGSTQIKNTVTNSFGVSSEELVTIVVVDTTKPVVTVATPLQINVVQPDPAPTRPVNYASKCTATDLATPVTITYSPPSGSSFPVGQTTTVTCTATDASGNTATGTFTVNVRRPGPPGRK</sequence>
<dbReference type="OrthoDB" id="70707at2759"/>
<dbReference type="InParanoid" id="A0A2V0P1B7"/>
<feature type="repeat" description="RCC1" evidence="2">
    <location>
        <begin position="310"/>
        <end position="355"/>
    </location>
</feature>
<protein>
    <recommendedName>
        <fullName evidence="3">HYR domain-containing protein</fullName>
    </recommendedName>
</protein>
<dbReference type="Pfam" id="PF13540">
    <property type="entry name" value="RCC1_2"/>
    <property type="match status" value="3"/>
</dbReference>
<dbReference type="EMBL" id="BDRX01000025">
    <property type="protein sequence ID" value="GBF91633.1"/>
    <property type="molecule type" value="Genomic_DNA"/>
</dbReference>
<dbReference type="PROSITE" id="PS50012">
    <property type="entry name" value="RCC1_3"/>
    <property type="match status" value="2"/>
</dbReference>
<dbReference type="GO" id="GO:0005737">
    <property type="term" value="C:cytoplasm"/>
    <property type="evidence" value="ECO:0007669"/>
    <property type="project" value="TreeGrafter"/>
</dbReference>
<dbReference type="GO" id="GO:0005085">
    <property type="term" value="F:guanyl-nucleotide exchange factor activity"/>
    <property type="evidence" value="ECO:0007669"/>
    <property type="project" value="TreeGrafter"/>
</dbReference>
<dbReference type="InterPro" id="IPR003410">
    <property type="entry name" value="HYR_dom"/>
</dbReference>
<dbReference type="PANTHER" id="PTHR45982:SF1">
    <property type="entry name" value="REGULATOR OF CHROMOSOME CONDENSATION"/>
    <property type="match status" value="1"/>
</dbReference>
<gene>
    <name evidence="4" type="ORF">Rsub_04373</name>
</gene>
<feature type="repeat" description="RCC1" evidence="2">
    <location>
        <begin position="204"/>
        <end position="257"/>
    </location>
</feature>
<feature type="domain" description="HYR" evidence="3">
    <location>
        <begin position="695"/>
        <end position="780"/>
    </location>
</feature>
<dbReference type="SUPFAM" id="SSF50985">
    <property type="entry name" value="RCC1/BLIP-II"/>
    <property type="match status" value="2"/>
</dbReference>
<evidence type="ECO:0000313" key="5">
    <source>
        <dbReference type="Proteomes" id="UP000247498"/>
    </source>
</evidence>
<dbReference type="PANTHER" id="PTHR45982">
    <property type="entry name" value="REGULATOR OF CHROMOSOME CONDENSATION"/>
    <property type="match status" value="1"/>
</dbReference>
<dbReference type="AlphaFoldDB" id="A0A2V0P1B7"/>
<dbReference type="PROSITE" id="PS50825">
    <property type="entry name" value="HYR"/>
    <property type="match status" value="1"/>
</dbReference>
<dbReference type="Gene3D" id="2.130.10.30">
    <property type="entry name" value="Regulator of chromosome condensation 1/beta-lactamase-inhibitor protein II"/>
    <property type="match status" value="2"/>
</dbReference>
<dbReference type="InterPro" id="IPR051553">
    <property type="entry name" value="Ran_GTPase-activating"/>
</dbReference>
<dbReference type="PRINTS" id="PR00633">
    <property type="entry name" value="RCCNDNSATION"/>
</dbReference>
<evidence type="ECO:0000259" key="3">
    <source>
        <dbReference type="PROSITE" id="PS50825"/>
    </source>
</evidence>
<dbReference type="STRING" id="307507.A0A2V0P1B7"/>
<keyword evidence="1" id="KW-0677">Repeat</keyword>
<accession>A0A2V0P1B7</accession>
<evidence type="ECO:0000256" key="1">
    <source>
        <dbReference type="ARBA" id="ARBA00022737"/>
    </source>
</evidence>